<reference evidence="1 2" key="1">
    <citation type="journal article" date="2020" name="Nat. Food">
        <title>A phased Vanilla planifolia genome enables genetic improvement of flavour and production.</title>
        <authorList>
            <person name="Hasing T."/>
            <person name="Tang H."/>
            <person name="Brym M."/>
            <person name="Khazi F."/>
            <person name="Huang T."/>
            <person name="Chambers A.H."/>
        </authorList>
    </citation>
    <scope>NUCLEOTIDE SEQUENCE [LARGE SCALE GENOMIC DNA]</scope>
    <source>
        <tissue evidence="1">Leaf</tissue>
    </source>
</reference>
<gene>
    <name evidence="1" type="ORF">HPP92_002360</name>
</gene>
<name>A0A835RY30_VANPL</name>
<evidence type="ECO:0000313" key="2">
    <source>
        <dbReference type="Proteomes" id="UP000636800"/>
    </source>
</evidence>
<dbReference type="Proteomes" id="UP000636800">
    <property type="component" value="Chromosome 1"/>
</dbReference>
<proteinExistence type="predicted"/>
<comment type="caution">
    <text evidence="1">The sequence shown here is derived from an EMBL/GenBank/DDBJ whole genome shotgun (WGS) entry which is preliminary data.</text>
</comment>
<dbReference type="OrthoDB" id="408631at2759"/>
<evidence type="ECO:0000313" key="1">
    <source>
        <dbReference type="EMBL" id="KAG0497669.1"/>
    </source>
</evidence>
<protein>
    <submittedName>
        <fullName evidence="1">Uncharacterized protein</fullName>
    </submittedName>
</protein>
<accession>A0A835RY30</accession>
<organism evidence="1 2">
    <name type="scientific">Vanilla planifolia</name>
    <name type="common">Vanilla</name>
    <dbReference type="NCBI Taxonomy" id="51239"/>
    <lineage>
        <taxon>Eukaryota</taxon>
        <taxon>Viridiplantae</taxon>
        <taxon>Streptophyta</taxon>
        <taxon>Embryophyta</taxon>
        <taxon>Tracheophyta</taxon>
        <taxon>Spermatophyta</taxon>
        <taxon>Magnoliopsida</taxon>
        <taxon>Liliopsida</taxon>
        <taxon>Asparagales</taxon>
        <taxon>Orchidaceae</taxon>
        <taxon>Vanilloideae</taxon>
        <taxon>Vanilleae</taxon>
        <taxon>Vanilla</taxon>
    </lineage>
</organism>
<keyword evidence="2" id="KW-1185">Reference proteome</keyword>
<dbReference type="AlphaFoldDB" id="A0A835RY30"/>
<sequence>MAGTMAGCSFTRVVPAFGRKMQETKMHYRDPGANTNPWLKGASLRWIISTKV</sequence>
<dbReference type="EMBL" id="JADCNL010000001">
    <property type="protein sequence ID" value="KAG0497669.1"/>
    <property type="molecule type" value="Genomic_DNA"/>
</dbReference>